<proteinExistence type="predicted"/>
<name>N4WUB0_9BACI</name>
<dbReference type="Pfam" id="PF08671">
    <property type="entry name" value="SinI"/>
    <property type="match status" value="1"/>
</dbReference>
<organism evidence="2 3">
    <name type="scientific">Gracilibacillus halophilus YIM-C55.5</name>
    <dbReference type="NCBI Taxonomy" id="1308866"/>
    <lineage>
        <taxon>Bacteria</taxon>
        <taxon>Bacillati</taxon>
        <taxon>Bacillota</taxon>
        <taxon>Bacilli</taxon>
        <taxon>Bacillales</taxon>
        <taxon>Bacillaceae</taxon>
        <taxon>Gracilibacillus</taxon>
    </lineage>
</organism>
<dbReference type="PATRIC" id="fig|1308866.3.peg.561"/>
<dbReference type="InterPro" id="IPR010981">
    <property type="entry name" value="SinR/SinI_dimer_dom"/>
</dbReference>
<dbReference type="PROSITE" id="PS51500">
    <property type="entry name" value="SIN"/>
    <property type="match status" value="1"/>
</dbReference>
<dbReference type="GO" id="GO:0046983">
    <property type="term" value="F:protein dimerization activity"/>
    <property type="evidence" value="ECO:0007669"/>
    <property type="project" value="InterPro"/>
</dbReference>
<dbReference type="SUPFAM" id="SSF47406">
    <property type="entry name" value="SinR repressor dimerisation domain-like"/>
    <property type="match status" value="1"/>
</dbReference>
<reference evidence="2 3" key="1">
    <citation type="submission" date="2013-03" db="EMBL/GenBank/DDBJ databases">
        <title>Draft genome sequence of Gracibacillus halophilus YIM-C55.5, a moderately halophilic and thermophilic organism from the Xiaochaidamu salt lake.</title>
        <authorList>
            <person name="Sugumar T."/>
            <person name="Polireddy D.R."/>
            <person name="Antony A."/>
            <person name="Madhava Y.R."/>
            <person name="Sivakumar N."/>
        </authorList>
    </citation>
    <scope>NUCLEOTIDE SEQUENCE [LARGE SCALE GENOMIC DNA]</scope>
    <source>
        <strain evidence="2 3">YIM-C55.5</strain>
    </source>
</reference>
<protein>
    <recommendedName>
        <fullName evidence="1">Sin domain-containing protein</fullName>
    </recommendedName>
</protein>
<evidence type="ECO:0000313" key="2">
    <source>
        <dbReference type="EMBL" id="ENH97940.1"/>
    </source>
</evidence>
<evidence type="ECO:0000313" key="3">
    <source>
        <dbReference type="Proteomes" id="UP000012283"/>
    </source>
</evidence>
<dbReference type="RefSeq" id="WP_003464217.1">
    <property type="nucleotide sequence ID" value="NZ_APML01000010.1"/>
</dbReference>
<dbReference type="GO" id="GO:0006355">
    <property type="term" value="P:regulation of DNA-templated transcription"/>
    <property type="evidence" value="ECO:0007669"/>
    <property type="project" value="InterPro"/>
</dbReference>
<accession>N4WUB0</accession>
<dbReference type="Proteomes" id="UP000012283">
    <property type="component" value="Unassembled WGS sequence"/>
</dbReference>
<keyword evidence="3" id="KW-1185">Reference proteome</keyword>
<evidence type="ECO:0000259" key="1">
    <source>
        <dbReference type="PROSITE" id="PS51500"/>
    </source>
</evidence>
<dbReference type="EMBL" id="APML01000010">
    <property type="protein sequence ID" value="ENH97940.1"/>
    <property type="molecule type" value="Genomic_DNA"/>
</dbReference>
<sequence length="44" mass="5276">MDIRSRKDADWIYLMLKAKESGKSKDEVKEFIQQNKSKTLMNDR</sequence>
<dbReference type="InterPro" id="IPR036281">
    <property type="entry name" value="SinR/SinI_dimer_dom_sf"/>
</dbReference>
<gene>
    <name evidence="2" type="ORF">J416_02761</name>
</gene>
<dbReference type="AlphaFoldDB" id="N4WUB0"/>
<feature type="domain" description="Sin" evidence="1">
    <location>
        <begin position="1"/>
        <end position="36"/>
    </location>
</feature>
<dbReference type="OrthoDB" id="2973152at2"/>
<comment type="caution">
    <text evidence="2">The sequence shown here is derived from an EMBL/GenBank/DDBJ whole genome shotgun (WGS) entry which is preliminary data.</text>
</comment>